<dbReference type="InterPro" id="IPR000727">
    <property type="entry name" value="T_SNARE_dom"/>
</dbReference>
<evidence type="ECO:0000313" key="10">
    <source>
        <dbReference type="EMBL" id="TWA86674.1"/>
    </source>
</evidence>
<dbReference type="InterPro" id="IPR004089">
    <property type="entry name" value="MCPsignal_dom"/>
</dbReference>
<dbReference type="PANTHER" id="PTHR32089:SF112">
    <property type="entry name" value="LYSOZYME-LIKE PROTEIN-RELATED"/>
    <property type="match status" value="1"/>
</dbReference>
<dbReference type="PROSITE" id="PS50192">
    <property type="entry name" value="T_SNARE"/>
    <property type="match status" value="1"/>
</dbReference>
<name>A0A560CPA1_AZOBR</name>
<keyword evidence="6" id="KW-1133">Transmembrane helix</keyword>
<evidence type="ECO:0000259" key="8">
    <source>
        <dbReference type="PROSITE" id="PS50192"/>
    </source>
</evidence>
<feature type="domain" description="T-SNARE coiled-coil homology" evidence="8">
    <location>
        <begin position="583"/>
        <end position="645"/>
    </location>
</feature>
<feature type="transmembrane region" description="Helical" evidence="6">
    <location>
        <begin position="311"/>
        <end position="337"/>
    </location>
</feature>
<accession>A0A560CPA1</accession>
<dbReference type="Proteomes" id="UP000318529">
    <property type="component" value="Unassembled WGS sequence"/>
</dbReference>
<dbReference type="AlphaFoldDB" id="A0A560CPA1"/>
<keyword evidence="6" id="KW-0812">Transmembrane</keyword>
<dbReference type="SMART" id="SM00304">
    <property type="entry name" value="HAMP"/>
    <property type="match status" value="1"/>
</dbReference>
<dbReference type="InterPro" id="IPR003660">
    <property type="entry name" value="HAMP_dom"/>
</dbReference>
<dbReference type="Pfam" id="PF00015">
    <property type="entry name" value="MCPsignal"/>
    <property type="match status" value="1"/>
</dbReference>
<evidence type="ECO:0000259" key="9">
    <source>
        <dbReference type="PROSITE" id="PS50885"/>
    </source>
</evidence>
<comment type="caution">
    <text evidence="10">The sequence shown here is derived from an EMBL/GenBank/DDBJ whole genome shotgun (WGS) entry which is preliminary data.</text>
</comment>
<dbReference type="PROSITE" id="PS50885">
    <property type="entry name" value="HAMP"/>
    <property type="match status" value="1"/>
</dbReference>
<comment type="subcellular location">
    <subcellularLocation>
        <location evidence="1">Cell inner membrane</location>
        <topology evidence="1">Multi-pass membrane protein</topology>
    </subcellularLocation>
</comment>
<keyword evidence="2" id="KW-0997">Cell inner membrane</keyword>
<evidence type="ECO:0000256" key="1">
    <source>
        <dbReference type="ARBA" id="ARBA00004429"/>
    </source>
</evidence>
<sequence length="687" mass="71069">MKIIGKIVTANAVMAVIPLCLAAYVAYDAASDVHTQIIAQRNLAAYEAAIAIGSKLPAERSAWGFAFGNADPLNAEAGKRLEATGSALDETISLSRERFAAAGLPLETIDRVAAGLKTVRATARSAVAQPQSGRPADAYGTLVDGLAAVNELGGKATDESFRATINTDHSLFAAATLARTAQSLRDVDGARAAYLGVFVNGAAPTPERVVALTELNGKIAILWQQIGKTVENLGSPPDLVKALDHMQATIMSEGEARFQAVVAAARNGTASPVPFAEWNKWAGPMLNNILVMRDAALLNAKEQNAGALSQAWWQLGISLTIIAAILAAFGVALLLMFRQVIRRLHRLTAAILRLAENDLTVEIPQPTAADEIGDMARALQILKDGAGERVRLSAASEAEALAKEARTRALEELIRGFDRKSADILNKLGASTAGMSRSATLMASLADQTHRQSTATAAAAEQTASNVQTVAAASEEMTAAIQEIGRQVTRSNEIAGKAVAEAGQTSDSVRSLASAAGRIDDVVKLIQGIAAQTNLLALNATIEAARAGEAGKGFAVVAGEVKSLANQTAKATEDISAQIAGVQAATQGTVAAIEGIGATIASINEISATIAAATEEQNATASEISRNIVEAARGTQEVSGNIADVNGAATQAGTAAAEVLDSARTLSEWADALHREVTSFLSAIRAA</sequence>
<evidence type="ECO:0000313" key="11">
    <source>
        <dbReference type="Proteomes" id="UP000318529"/>
    </source>
</evidence>
<proteinExistence type="inferred from homology"/>
<gene>
    <name evidence="10" type="ORF">FBZ83_102471</name>
</gene>
<evidence type="ECO:0000256" key="5">
    <source>
        <dbReference type="PROSITE-ProRule" id="PRU00284"/>
    </source>
</evidence>
<dbReference type="PROSITE" id="PS50111">
    <property type="entry name" value="CHEMOTAXIS_TRANSDUC_2"/>
    <property type="match status" value="1"/>
</dbReference>
<dbReference type="PANTHER" id="PTHR32089">
    <property type="entry name" value="METHYL-ACCEPTING CHEMOTAXIS PROTEIN MCPB"/>
    <property type="match status" value="1"/>
</dbReference>
<evidence type="ECO:0000256" key="4">
    <source>
        <dbReference type="ARBA" id="ARBA00029447"/>
    </source>
</evidence>
<comment type="similarity">
    <text evidence="4">Belongs to the methyl-accepting chemotaxis (MCP) protein family.</text>
</comment>
<feature type="domain" description="HAMP" evidence="9">
    <location>
        <begin position="338"/>
        <end position="391"/>
    </location>
</feature>
<keyword evidence="2" id="KW-1003">Cell membrane</keyword>
<dbReference type="Gene3D" id="6.10.340.10">
    <property type="match status" value="1"/>
</dbReference>
<dbReference type="SUPFAM" id="SSF58104">
    <property type="entry name" value="Methyl-accepting chemotaxis protein (MCP) signaling domain"/>
    <property type="match status" value="1"/>
</dbReference>
<evidence type="ECO:0000256" key="2">
    <source>
        <dbReference type="ARBA" id="ARBA00022519"/>
    </source>
</evidence>
<feature type="domain" description="Methyl-accepting transducer" evidence="7">
    <location>
        <begin position="431"/>
        <end position="667"/>
    </location>
</feature>
<keyword evidence="6" id="KW-0472">Membrane</keyword>
<protein>
    <submittedName>
        <fullName evidence="10">Methyl-accepting chemotaxis protein</fullName>
    </submittedName>
</protein>
<evidence type="ECO:0000259" key="7">
    <source>
        <dbReference type="PROSITE" id="PS50111"/>
    </source>
</evidence>
<dbReference type="SMART" id="SM00283">
    <property type="entry name" value="MA"/>
    <property type="match status" value="1"/>
</dbReference>
<dbReference type="Gene3D" id="1.10.287.950">
    <property type="entry name" value="Methyl-accepting chemotaxis protein"/>
    <property type="match status" value="1"/>
</dbReference>
<dbReference type="Pfam" id="PF00672">
    <property type="entry name" value="HAMP"/>
    <property type="match status" value="1"/>
</dbReference>
<dbReference type="GO" id="GO:0005886">
    <property type="term" value="C:plasma membrane"/>
    <property type="evidence" value="ECO:0007669"/>
    <property type="project" value="UniProtKB-SubCell"/>
</dbReference>
<dbReference type="CDD" id="cd06225">
    <property type="entry name" value="HAMP"/>
    <property type="match status" value="1"/>
</dbReference>
<keyword evidence="3 5" id="KW-0807">Transducer</keyword>
<evidence type="ECO:0000256" key="3">
    <source>
        <dbReference type="ARBA" id="ARBA00023224"/>
    </source>
</evidence>
<reference evidence="10 11" key="1">
    <citation type="submission" date="2019-06" db="EMBL/GenBank/DDBJ databases">
        <title>Genomic Encyclopedia of Type Strains, Phase IV (KMG-V): Genome sequencing to study the core and pangenomes of soil and plant-associated prokaryotes.</title>
        <authorList>
            <person name="Whitman W."/>
        </authorList>
    </citation>
    <scope>NUCLEOTIDE SEQUENCE [LARGE SCALE GENOMIC DNA]</scope>
    <source>
        <strain evidence="10 11">BR 11650</strain>
    </source>
</reference>
<dbReference type="EMBL" id="VITH01000002">
    <property type="protein sequence ID" value="TWA86674.1"/>
    <property type="molecule type" value="Genomic_DNA"/>
</dbReference>
<evidence type="ECO:0000256" key="6">
    <source>
        <dbReference type="SAM" id="Phobius"/>
    </source>
</evidence>
<feature type="transmembrane region" description="Helical" evidence="6">
    <location>
        <begin position="7"/>
        <end position="27"/>
    </location>
</feature>
<dbReference type="GO" id="GO:0007165">
    <property type="term" value="P:signal transduction"/>
    <property type="evidence" value="ECO:0007669"/>
    <property type="project" value="UniProtKB-KW"/>
</dbReference>
<organism evidence="10 11">
    <name type="scientific">Azospirillum brasilense</name>
    <dbReference type="NCBI Taxonomy" id="192"/>
    <lineage>
        <taxon>Bacteria</taxon>
        <taxon>Pseudomonadati</taxon>
        <taxon>Pseudomonadota</taxon>
        <taxon>Alphaproteobacteria</taxon>
        <taxon>Rhodospirillales</taxon>
        <taxon>Azospirillaceae</taxon>
        <taxon>Azospirillum</taxon>
    </lineage>
</organism>